<keyword evidence="1" id="KW-0812">Transmembrane</keyword>
<dbReference type="InterPro" id="IPR013320">
    <property type="entry name" value="ConA-like_dom_sf"/>
</dbReference>
<keyword evidence="1" id="KW-1133">Transmembrane helix</keyword>
<evidence type="ECO:0000256" key="1">
    <source>
        <dbReference type="SAM" id="Phobius"/>
    </source>
</evidence>
<reference evidence="2" key="1">
    <citation type="journal article" date="2020" name="Nature">
        <title>Giant virus diversity and host interactions through global metagenomics.</title>
        <authorList>
            <person name="Schulz F."/>
            <person name="Roux S."/>
            <person name="Paez-Espino D."/>
            <person name="Jungbluth S."/>
            <person name="Walsh D.A."/>
            <person name="Denef V.J."/>
            <person name="McMahon K.D."/>
            <person name="Konstantinidis K.T."/>
            <person name="Eloe-Fadrosh E.A."/>
            <person name="Kyrpides N.C."/>
            <person name="Woyke T."/>
        </authorList>
    </citation>
    <scope>NUCLEOTIDE SEQUENCE</scope>
    <source>
        <strain evidence="2">GVMAG-M-3300013285-6</strain>
    </source>
</reference>
<sequence length="272" mass="30476">MAATPAGELFLAVVLVLIVLVFFFTLEGLYSAFTYSKQKMTPLMNYTVSSTDRTLAVHQDPTKYQDAIPILFSDNEPTGTEFAYSFYLYVNPSTFTNSAVLYHVWHKGFGCVWPLMGPGVFIRGETNTMRIVMNTFANPYTFVDVANIPVKKWFHVVLNCRRSGLEVHVNGNLANKIRFENTMAYQNFQDIVLFSNANYSLGSTTGAIGEDTFKVAGVFQGMMSSFMYARYALSYGEIQALMNAGPSTTMKSDTAIVPPYMNDSWWTTSYNA</sequence>
<keyword evidence="1" id="KW-0472">Membrane</keyword>
<dbReference type="Gene3D" id="2.60.120.200">
    <property type="match status" value="1"/>
</dbReference>
<evidence type="ECO:0000313" key="2">
    <source>
        <dbReference type="EMBL" id="QHS92045.1"/>
    </source>
</evidence>
<dbReference type="EMBL" id="MN739167">
    <property type="protein sequence ID" value="QHS92045.1"/>
    <property type="molecule type" value="Genomic_DNA"/>
</dbReference>
<dbReference type="SUPFAM" id="SSF49899">
    <property type="entry name" value="Concanavalin A-like lectins/glucanases"/>
    <property type="match status" value="1"/>
</dbReference>
<protein>
    <recommendedName>
        <fullName evidence="3">Lectin/glucanase superfamily protein</fullName>
    </recommendedName>
</protein>
<accession>A0A6C0BI69</accession>
<name>A0A6C0BI69_9ZZZZ</name>
<evidence type="ECO:0008006" key="3">
    <source>
        <dbReference type="Google" id="ProtNLM"/>
    </source>
</evidence>
<feature type="transmembrane region" description="Helical" evidence="1">
    <location>
        <begin position="6"/>
        <end position="30"/>
    </location>
</feature>
<organism evidence="2">
    <name type="scientific">viral metagenome</name>
    <dbReference type="NCBI Taxonomy" id="1070528"/>
    <lineage>
        <taxon>unclassified sequences</taxon>
        <taxon>metagenomes</taxon>
        <taxon>organismal metagenomes</taxon>
    </lineage>
</organism>
<proteinExistence type="predicted"/>
<dbReference type="AlphaFoldDB" id="A0A6C0BI69"/>